<dbReference type="AlphaFoldDB" id="A0AAD8CFS9"/>
<feature type="compositionally biased region" description="Low complexity" evidence="2">
    <location>
        <begin position="416"/>
        <end position="425"/>
    </location>
</feature>
<feature type="transmembrane region" description="Helical" evidence="3">
    <location>
        <begin position="276"/>
        <end position="300"/>
    </location>
</feature>
<evidence type="ECO:0000256" key="4">
    <source>
        <dbReference type="SAM" id="SignalP"/>
    </source>
</evidence>
<evidence type="ECO:0000256" key="3">
    <source>
        <dbReference type="SAM" id="Phobius"/>
    </source>
</evidence>
<evidence type="ECO:0000256" key="1">
    <source>
        <dbReference type="SAM" id="Coils"/>
    </source>
</evidence>
<keyword evidence="4" id="KW-0732">Signal</keyword>
<protein>
    <submittedName>
        <fullName evidence="5">Uncharacterized protein</fullName>
    </submittedName>
</protein>
<feature type="chain" id="PRO_5042257659" evidence="4">
    <location>
        <begin position="28"/>
        <end position="569"/>
    </location>
</feature>
<dbReference type="Proteomes" id="UP001230051">
    <property type="component" value="Unassembled WGS sequence"/>
</dbReference>
<keyword evidence="6" id="KW-1185">Reference proteome</keyword>
<name>A0AAD8CFS9_ACIOX</name>
<organism evidence="5 6">
    <name type="scientific">Acipenser oxyrinchus oxyrinchus</name>
    <dbReference type="NCBI Taxonomy" id="40147"/>
    <lineage>
        <taxon>Eukaryota</taxon>
        <taxon>Metazoa</taxon>
        <taxon>Chordata</taxon>
        <taxon>Craniata</taxon>
        <taxon>Vertebrata</taxon>
        <taxon>Euteleostomi</taxon>
        <taxon>Actinopterygii</taxon>
        <taxon>Chondrostei</taxon>
        <taxon>Acipenseriformes</taxon>
        <taxon>Acipenseridae</taxon>
        <taxon>Acipenser</taxon>
    </lineage>
</organism>
<dbReference type="EMBL" id="JAGXEW010000058">
    <property type="protein sequence ID" value="KAK1150584.1"/>
    <property type="molecule type" value="Genomic_DNA"/>
</dbReference>
<reference evidence="5" key="1">
    <citation type="submission" date="2022-02" db="EMBL/GenBank/DDBJ databases">
        <title>Atlantic sturgeon de novo genome assembly.</title>
        <authorList>
            <person name="Stock M."/>
            <person name="Klopp C."/>
            <person name="Guiguen Y."/>
            <person name="Cabau C."/>
            <person name="Parinello H."/>
            <person name="Santidrian Yebra-Pimentel E."/>
            <person name="Kuhl H."/>
            <person name="Dirks R.P."/>
            <person name="Guessner J."/>
            <person name="Wuertz S."/>
            <person name="Du K."/>
            <person name="Schartl M."/>
        </authorList>
    </citation>
    <scope>NUCLEOTIDE SEQUENCE</scope>
    <source>
        <strain evidence="5">STURGEONOMICS-FGT-2020</strain>
        <tissue evidence="5">Whole blood</tissue>
    </source>
</reference>
<evidence type="ECO:0000313" key="5">
    <source>
        <dbReference type="EMBL" id="KAK1150584.1"/>
    </source>
</evidence>
<feature type="transmembrane region" description="Helical" evidence="3">
    <location>
        <begin position="322"/>
        <end position="346"/>
    </location>
</feature>
<dbReference type="PANTHER" id="PTHR33538">
    <property type="entry name" value="PROTEIN GAMETE EXPRESSED 1"/>
    <property type="match status" value="1"/>
</dbReference>
<evidence type="ECO:0000313" key="6">
    <source>
        <dbReference type="Proteomes" id="UP001230051"/>
    </source>
</evidence>
<dbReference type="InterPro" id="IPR040346">
    <property type="entry name" value="GEX1/Brambleberry"/>
</dbReference>
<keyword evidence="3" id="KW-0472">Membrane</keyword>
<proteinExistence type="predicted"/>
<feature type="coiled-coil region" evidence="1">
    <location>
        <begin position="348"/>
        <end position="382"/>
    </location>
</feature>
<feature type="region of interest" description="Disordered" evidence="2">
    <location>
        <begin position="412"/>
        <end position="530"/>
    </location>
</feature>
<dbReference type="PANTHER" id="PTHR33538:SF2">
    <property type="entry name" value="PROTEIN GAMETE EXPRESSED 1"/>
    <property type="match status" value="1"/>
</dbReference>
<feature type="signal peptide" evidence="4">
    <location>
        <begin position="1"/>
        <end position="27"/>
    </location>
</feature>
<keyword evidence="3" id="KW-1133">Transmembrane helix</keyword>
<sequence length="569" mass="64002">MRQNSSCEMFMLVLSAGLLCWFRPAEPLLRDAAGVKAEGRAQLERVEHFASQPRYGECWAAALRRVHVGCKDFNEETQSRIALAFAHCHLQRSARSFPLCAEGSSVQDCTRHMDAVAFSTFTEFFTHAHSICYFLQSEAWQLQAEDTVHRLTENSAHVALQLEATNRLAERMVEAQNATLRSQEEILQNGDALKQTLQDSTQGVKQVFAEMQQSASEQRLVFSEIFNRVSFLHSFVVSESHTLYSLLYNLLALGAVFIVTATPATAGAPMIGPCGLMLPASSLCCCRLFLFCLVALNVYLERLICHMVLESTEPGYEQAEQLYFLVGLLRRSMVLFSVLVLVYTAVRYRDLTRESVEILRQLRETQSNLQEVFRQAERLTQSMDVRMCQRGKEKEETEWDGDVSVLSFPRYPAETSSSSSDAQSSVWLQSVGDRAPVSPSRKRTSVGVRDPVSPSRRRMSVGDRAPVSPSRRRTSVGDRAPVSPSRRRTSVEVHDPVSPSRRRTSVGDRDPVSPSRTSRRQQSHWRHVSKPAPSALVYSILVEEDVAKPRYNLRNRQSLPGPLALQGLK</sequence>
<keyword evidence="1" id="KW-0175">Coiled coil</keyword>
<feature type="compositionally biased region" description="Basic residues" evidence="2">
    <location>
        <begin position="517"/>
        <end position="529"/>
    </location>
</feature>
<evidence type="ECO:0000256" key="2">
    <source>
        <dbReference type="SAM" id="MobiDB-lite"/>
    </source>
</evidence>
<feature type="transmembrane region" description="Helical" evidence="3">
    <location>
        <begin position="243"/>
        <end position="264"/>
    </location>
</feature>
<accession>A0AAD8CFS9</accession>
<comment type="caution">
    <text evidence="5">The sequence shown here is derived from an EMBL/GenBank/DDBJ whole genome shotgun (WGS) entry which is preliminary data.</text>
</comment>
<gene>
    <name evidence="5" type="ORF">AOXY_G33890</name>
</gene>
<keyword evidence="3" id="KW-0812">Transmembrane</keyword>